<keyword evidence="8 11" id="KW-0413">Isomerase</keyword>
<gene>
    <name evidence="11" type="primary">ppiC</name>
    <name evidence="11" type="ORF">JL2886_02344</name>
</gene>
<evidence type="ECO:0000256" key="4">
    <source>
        <dbReference type="ARBA" id="ARBA00018370"/>
    </source>
</evidence>
<dbReference type="OrthoDB" id="14196at2"/>
<dbReference type="PATRIC" id="fig|60890.4.peg.2271"/>
<proteinExistence type="inferred from homology"/>
<dbReference type="InterPro" id="IPR046357">
    <property type="entry name" value="PPIase_dom_sf"/>
</dbReference>
<evidence type="ECO:0000259" key="10">
    <source>
        <dbReference type="PROSITE" id="PS50198"/>
    </source>
</evidence>
<feature type="signal peptide" evidence="9">
    <location>
        <begin position="1"/>
        <end position="25"/>
    </location>
</feature>
<dbReference type="AlphaFoldDB" id="A0A1B0ZSP4"/>
<keyword evidence="9" id="KW-0732">Signal</keyword>
<dbReference type="EMBL" id="CP015124">
    <property type="protein sequence ID" value="ANP37233.1"/>
    <property type="molecule type" value="Genomic_DNA"/>
</dbReference>
<evidence type="ECO:0000256" key="9">
    <source>
        <dbReference type="SAM" id="SignalP"/>
    </source>
</evidence>
<evidence type="ECO:0000256" key="6">
    <source>
        <dbReference type="ARBA" id="ARBA00030642"/>
    </source>
</evidence>
<comment type="catalytic activity">
    <reaction evidence="1">
        <text>[protein]-peptidylproline (omega=180) = [protein]-peptidylproline (omega=0)</text>
        <dbReference type="Rhea" id="RHEA:16237"/>
        <dbReference type="Rhea" id="RHEA-COMP:10747"/>
        <dbReference type="Rhea" id="RHEA-COMP:10748"/>
        <dbReference type="ChEBI" id="CHEBI:83833"/>
        <dbReference type="ChEBI" id="CHEBI:83834"/>
        <dbReference type="EC" id="5.2.1.8"/>
    </reaction>
</comment>
<organism evidence="11 12">
    <name type="scientific">Phaeobacter gallaeciensis</name>
    <dbReference type="NCBI Taxonomy" id="60890"/>
    <lineage>
        <taxon>Bacteria</taxon>
        <taxon>Pseudomonadati</taxon>
        <taxon>Pseudomonadota</taxon>
        <taxon>Alphaproteobacteria</taxon>
        <taxon>Rhodobacterales</taxon>
        <taxon>Roseobacteraceae</taxon>
        <taxon>Phaeobacter</taxon>
    </lineage>
</organism>
<reference evidence="11 12" key="1">
    <citation type="submission" date="2016-04" db="EMBL/GenBank/DDBJ databases">
        <authorList>
            <person name="Evans L.H."/>
            <person name="Alamgir A."/>
            <person name="Owens N."/>
            <person name="Weber N.D."/>
            <person name="Virtaneva K."/>
            <person name="Barbian K."/>
            <person name="Babar A."/>
            <person name="Rosenke K."/>
        </authorList>
    </citation>
    <scope>NUCLEOTIDE SEQUENCE [LARGE SCALE GENOMIC DNA]</scope>
    <source>
        <strain evidence="11 12">JL2886</strain>
    </source>
</reference>
<evidence type="ECO:0000256" key="1">
    <source>
        <dbReference type="ARBA" id="ARBA00000971"/>
    </source>
</evidence>
<evidence type="ECO:0000256" key="3">
    <source>
        <dbReference type="ARBA" id="ARBA00013194"/>
    </source>
</evidence>
<dbReference type="Pfam" id="PF00639">
    <property type="entry name" value="Rotamase"/>
    <property type="match status" value="1"/>
</dbReference>
<keyword evidence="12" id="KW-1185">Reference proteome</keyword>
<protein>
    <recommendedName>
        <fullName evidence="4">Parvulin-like PPIase</fullName>
        <ecNumber evidence="3">5.2.1.8</ecNumber>
    </recommendedName>
    <alternativeName>
        <fullName evidence="6">Peptidyl-prolyl cis-trans isomerase plp</fullName>
    </alternativeName>
    <alternativeName>
        <fullName evidence="7">Rotamase plp</fullName>
    </alternativeName>
</protein>
<evidence type="ECO:0000256" key="2">
    <source>
        <dbReference type="ARBA" id="ARBA00007656"/>
    </source>
</evidence>
<feature type="domain" description="PpiC" evidence="10">
    <location>
        <begin position="135"/>
        <end position="224"/>
    </location>
</feature>
<name>A0A1B0ZSP4_9RHOB</name>
<sequence length="283" mass="30876">MLKGLTFLRDAATAAVMALPLSVQAAPHANTVVASVNGEEITLGHMIMARENLPQQYKQLPDEVLYNAILDQLIQQTALKQQLHGEVPHYVELSVENESRALLAADVIEMVMANATGEEALRAAYDRKYSTGDGGDEFHAAHILVETEEEAKKIKMELEDGADFATTAKARSTGPSGPSGGDLGWFGLGSMVPEFEEAVLAMRSGDISDPVKTQFGWHVILLRERRKSAAPSFDEVRGELEQELRTRAVEDRVNALTAEATIERPEVEGLDPAMIKDLGLVRN</sequence>
<dbReference type="SUPFAM" id="SSF109998">
    <property type="entry name" value="Triger factor/SurA peptide-binding domain-like"/>
    <property type="match status" value="1"/>
</dbReference>
<evidence type="ECO:0000313" key="12">
    <source>
        <dbReference type="Proteomes" id="UP000092565"/>
    </source>
</evidence>
<accession>A0A1B0ZSP4</accession>
<evidence type="ECO:0000256" key="5">
    <source>
        <dbReference type="ARBA" id="ARBA00023110"/>
    </source>
</evidence>
<dbReference type="InterPro" id="IPR050245">
    <property type="entry name" value="PrsA_foldase"/>
</dbReference>
<dbReference type="SUPFAM" id="SSF54534">
    <property type="entry name" value="FKBP-like"/>
    <property type="match status" value="1"/>
</dbReference>
<keyword evidence="5 8" id="KW-0697">Rotamase</keyword>
<dbReference type="RefSeq" id="WP_065272083.1">
    <property type="nucleotide sequence ID" value="NZ_CP015124.1"/>
</dbReference>
<dbReference type="PANTHER" id="PTHR47245:SF2">
    <property type="entry name" value="PEPTIDYL-PROLYL CIS-TRANS ISOMERASE HP_0175-RELATED"/>
    <property type="match status" value="1"/>
</dbReference>
<dbReference type="Gene3D" id="1.10.4030.10">
    <property type="entry name" value="Porin chaperone SurA, peptide-binding domain"/>
    <property type="match status" value="1"/>
</dbReference>
<comment type="similarity">
    <text evidence="2">Belongs to the PpiC/parvulin rotamase family.</text>
</comment>
<evidence type="ECO:0000256" key="8">
    <source>
        <dbReference type="PROSITE-ProRule" id="PRU00278"/>
    </source>
</evidence>
<dbReference type="GO" id="GO:0003755">
    <property type="term" value="F:peptidyl-prolyl cis-trans isomerase activity"/>
    <property type="evidence" value="ECO:0007669"/>
    <property type="project" value="UniProtKB-KW"/>
</dbReference>
<dbReference type="InterPro" id="IPR027304">
    <property type="entry name" value="Trigger_fact/SurA_dom_sf"/>
</dbReference>
<evidence type="ECO:0000313" key="11">
    <source>
        <dbReference type="EMBL" id="ANP37233.1"/>
    </source>
</evidence>
<dbReference type="PANTHER" id="PTHR47245">
    <property type="entry name" value="PEPTIDYLPROLYL ISOMERASE"/>
    <property type="match status" value="1"/>
</dbReference>
<evidence type="ECO:0000256" key="7">
    <source>
        <dbReference type="ARBA" id="ARBA00031484"/>
    </source>
</evidence>
<dbReference type="Proteomes" id="UP000092565">
    <property type="component" value="Chromosome"/>
</dbReference>
<feature type="chain" id="PRO_5044370037" description="Parvulin-like PPIase" evidence="9">
    <location>
        <begin position="26"/>
        <end position="283"/>
    </location>
</feature>
<dbReference type="InterPro" id="IPR000297">
    <property type="entry name" value="PPIase_PpiC"/>
</dbReference>
<dbReference type="PROSITE" id="PS50198">
    <property type="entry name" value="PPIC_PPIASE_2"/>
    <property type="match status" value="1"/>
</dbReference>
<dbReference type="EC" id="5.2.1.8" evidence="3"/>
<dbReference type="Gene3D" id="3.10.50.40">
    <property type="match status" value="1"/>
</dbReference>